<dbReference type="PRINTS" id="PR00412">
    <property type="entry name" value="EPOXHYDRLASE"/>
</dbReference>
<evidence type="ECO:0000313" key="2">
    <source>
        <dbReference type="EMBL" id="GAS86558.1"/>
    </source>
</evidence>
<dbReference type="InterPro" id="IPR000639">
    <property type="entry name" value="Epox_hydrolase-like"/>
</dbReference>
<keyword evidence="3" id="KW-1185">Reference proteome</keyword>
<dbReference type="PANTHER" id="PTHR42977">
    <property type="entry name" value="HYDROLASE-RELATED"/>
    <property type="match status" value="1"/>
</dbReference>
<dbReference type="Gene3D" id="3.40.50.1820">
    <property type="entry name" value="alpha/beta hydrolase"/>
    <property type="match status" value="1"/>
</dbReference>
<feature type="domain" description="AB hydrolase-1" evidence="1">
    <location>
        <begin position="56"/>
        <end position="300"/>
    </location>
</feature>
<dbReference type="SUPFAM" id="SSF53474">
    <property type="entry name" value="alpha/beta-Hydrolases"/>
    <property type="match status" value="1"/>
</dbReference>
<dbReference type="EMBL" id="BCSX01000007">
    <property type="protein sequence ID" value="GAS86558.1"/>
    <property type="molecule type" value="Genomic_DNA"/>
</dbReference>
<evidence type="ECO:0000259" key="1">
    <source>
        <dbReference type="Pfam" id="PF00561"/>
    </source>
</evidence>
<dbReference type="InterPro" id="IPR029058">
    <property type="entry name" value="AB_hydrolase_fold"/>
</dbReference>
<proteinExistence type="predicted"/>
<comment type="caution">
    <text evidence="2">The sequence shown here is derived from an EMBL/GenBank/DDBJ whole genome shotgun (WGS) entry which is preliminary data.</text>
</comment>
<dbReference type="AlphaFoldDB" id="A0A100VV20"/>
<accession>A0A100VV20</accession>
<dbReference type="Proteomes" id="UP000069620">
    <property type="component" value="Unassembled WGS sequence"/>
</dbReference>
<organism evidence="2 3">
    <name type="scientific">Mycolicibacterium brisbanense</name>
    <dbReference type="NCBI Taxonomy" id="146020"/>
    <lineage>
        <taxon>Bacteria</taxon>
        <taxon>Bacillati</taxon>
        <taxon>Actinomycetota</taxon>
        <taxon>Actinomycetes</taxon>
        <taxon>Mycobacteriales</taxon>
        <taxon>Mycobacteriaceae</taxon>
        <taxon>Mycolicibacterium</taxon>
    </lineage>
</organism>
<reference evidence="3" key="1">
    <citation type="journal article" date="2016" name="Genome Announc.">
        <title>Draft Genome Sequences of Five Rapidly Growing Mycobacterium Species, M. thermoresistibile, M. fortuitum subsp. acetamidolyticum, M. canariasense, M. brisbanense, and M. novocastrense.</title>
        <authorList>
            <person name="Katahira K."/>
            <person name="Ogura Y."/>
            <person name="Gotoh Y."/>
            <person name="Hayashi T."/>
        </authorList>
    </citation>
    <scope>NUCLEOTIDE SEQUENCE [LARGE SCALE GENOMIC DNA]</scope>
    <source>
        <strain evidence="3">JCM15654</strain>
    </source>
</reference>
<keyword evidence="2" id="KW-0378">Hydrolase</keyword>
<dbReference type="Pfam" id="PF00561">
    <property type="entry name" value="Abhydrolase_1"/>
    <property type="match status" value="1"/>
</dbReference>
<dbReference type="PANTHER" id="PTHR42977:SF1">
    <property type="entry name" value="BLR6576 PROTEIN"/>
    <property type="match status" value="1"/>
</dbReference>
<evidence type="ECO:0000313" key="3">
    <source>
        <dbReference type="Proteomes" id="UP000069620"/>
    </source>
</evidence>
<dbReference type="InterPro" id="IPR000073">
    <property type="entry name" value="AB_hydrolase_1"/>
</dbReference>
<name>A0A100VV20_9MYCO</name>
<reference evidence="3" key="2">
    <citation type="submission" date="2016-02" db="EMBL/GenBank/DDBJ databases">
        <title>Draft genome sequence of five rapidly growing Mycobacterium species.</title>
        <authorList>
            <person name="Katahira K."/>
            <person name="Gotou Y."/>
            <person name="Iida K."/>
            <person name="Ogura Y."/>
            <person name="Hayashi T."/>
        </authorList>
    </citation>
    <scope>NUCLEOTIDE SEQUENCE [LARGE SCALE GENOMIC DNA]</scope>
    <source>
        <strain evidence="3">JCM15654</strain>
    </source>
</reference>
<protein>
    <submittedName>
        <fullName evidence="2">Alpha/beta hydrolase fold protein</fullName>
    </submittedName>
</protein>
<sequence>MRQSFWLKAAFPHRSWITHHNKEERLLVAAFSTRYHTVTIDGLDVFYREAGDRANPTLLLLHGFPSSSHMFRNLIDSLSDSFHLIAPDHIGFGRSSMPTVDEFTYSFDRLTDITEKLITHLGLDRFAIYIHDYGAPIGLRIASARPERITAIITQSGNAYLEGFTPFWDILFAHAKDRAANEGAVREYLTAEKTHWQYTHGVPADRLDRIAPETWLLDQAGLDREGNAATQLQLFWDYQFNLDGYPTFQEYFRSHQPPLLVTWGRNDEIFGAAGAEAFRRDLPHGEFHLLDAGHFALETHGEEISGLIRTFLGRLQTTRP</sequence>
<gene>
    <name evidence="2" type="ORF">RMCB_0654</name>
</gene>
<dbReference type="STRING" id="146020.RMCB_0654"/>
<dbReference type="InterPro" id="IPR051340">
    <property type="entry name" value="Haloalkane_dehalogenase"/>
</dbReference>
<dbReference type="GO" id="GO:0004301">
    <property type="term" value="F:epoxide hydrolase activity"/>
    <property type="evidence" value="ECO:0007669"/>
    <property type="project" value="TreeGrafter"/>
</dbReference>